<feature type="compositionally biased region" description="Basic and acidic residues" evidence="2">
    <location>
        <begin position="515"/>
        <end position="525"/>
    </location>
</feature>
<feature type="compositionally biased region" description="Low complexity" evidence="2">
    <location>
        <begin position="908"/>
        <end position="926"/>
    </location>
</feature>
<feature type="region of interest" description="Disordered" evidence="2">
    <location>
        <begin position="398"/>
        <end position="428"/>
    </location>
</feature>
<feature type="compositionally biased region" description="Basic and acidic residues" evidence="2">
    <location>
        <begin position="45"/>
        <end position="60"/>
    </location>
</feature>
<dbReference type="Pfam" id="PF08628">
    <property type="entry name" value="Nexin_C"/>
    <property type="match status" value="1"/>
</dbReference>
<feature type="domain" description="PXA" evidence="3">
    <location>
        <begin position="199"/>
        <end position="379"/>
    </location>
</feature>
<accession>A0A3M7M589</accession>
<feature type="compositionally biased region" description="Polar residues" evidence="2">
    <location>
        <begin position="15"/>
        <end position="33"/>
    </location>
</feature>
<organism evidence="4 5">
    <name type="scientific">Pyrenophora seminiperda CCB06</name>
    <dbReference type="NCBI Taxonomy" id="1302712"/>
    <lineage>
        <taxon>Eukaryota</taxon>
        <taxon>Fungi</taxon>
        <taxon>Dikarya</taxon>
        <taxon>Ascomycota</taxon>
        <taxon>Pezizomycotina</taxon>
        <taxon>Dothideomycetes</taxon>
        <taxon>Pleosporomycetidae</taxon>
        <taxon>Pleosporales</taxon>
        <taxon>Pleosporineae</taxon>
        <taxon>Pleosporaceae</taxon>
        <taxon>Pyrenophora</taxon>
    </lineage>
</organism>
<dbReference type="InterPro" id="IPR013937">
    <property type="entry name" value="Sorting_nexin_C"/>
</dbReference>
<evidence type="ECO:0000313" key="5">
    <source>
        <dbReference type="Proteomes" id="UP000265663"/>
    </source>
</evidence>
<dbReference type="PANTHER" id="PTHR22775">
    <property type="entry name" value="SORTING NEXIN"/>
    <property type="match status" value="1"/>
</dbReference>
<dbReference type="FunFam" id="3.30.1520.10:FF:000065">
    <property type="entry name" value="PX domain protein (AFU_orthologue AFUA_2G07450)"/>
    <property type="match status" value="1"/>
</dbReference>
<dbReference type="OrthoDB" id="41200at2759"/>
<name>A0A3M7M589_9PLEO</name>
<dbReference type="InterPro" id="IPR001683">
    <property type="entry name" value="PX_dom"/>
</dbReference>
<dbReference type="SUPFAM" id="SSF64268">
    <property type="entry name" value="PX domain"/>
    <property type="match status" value="1"/>
</dbReference>
<evidence type="ECO:0000256" key="1">
    <source>
        <dbReference type="ARBA" id="ARBA00010883"/>
    </source>
</evidence>
<dbReference type="PROSITE" id="PS51207">
    <property type="entry name" value="PXA"/>
    <property type="match status" value="1"/>
</dbReference>
<comment type="similarity">
    <text evidence="1">Belongs to the sorting nexin family.</text>
</comment>
<dbReference type="AlphaFoldDB" id="A0A3M7M589"/>
<dbReference type="GO" id="GO:0035091">
    <property type="term" value="F:phosphatidylinositol binding"/>
    <property type="evidence" value="ECO:0007669"/>
    <property type="project" value="InterPro"/>
</dbReference>
<feature type="region of interest" description="Disordered" evidence="2">
    <location>
        <begin position="452"/>
        <end position="525"/>
    </location>
</feature>
<feature type="compositionally biased region" description="Polar residues" evidence="2">
    <location>
        <begin position="768"/>
        <end position="778"/>
    </location>
</feature>
<dbReference type="Pfam" id="PF02194">
    <property type="entry name" value="PXA"/>
    <property type="match status" value="1"/>
</dbReference>
<gene>
    <name evidence="4" type="ORF">GMOD_00006380</name>
</gene>
<dbReference type="InterPro" id="IPR003114">
    <property type="entry name" value="Phox_assoc"/>
</dbReference>
<dbReference type="CDD" id="cd06093">
    <property type="entry name" value="PX_domain"/>
    <property type="match status" value="1"/>
</dbReference>
<feature type="compositionally biased region" description="Basic and acidic residues" evidence="2">
    <location>
        <begin position="401"/>
        <end position="418"/>
    </location>
</feature>
<feature type="compositionally biased region" description="Basic and acidic residues" evidence="2">
    <location>
        <begin position="796"/>
        <end position="805"/>
    </location>
</feature>
<dbReference type="SMART" id="SM00313">
    <property type="entry name" value="PXA"/>
    <property type="match status" value="1"/>
</dbReference>
<evidence type="ECO:0000259" key="3">
    <source>
        <dbReference type="PROSITE" id="PS51207"/>
    </source>
</evidence>
<sequence>MPTVTLEHASERFRTYSSAATPNVGAHSTTMNDPVQAPPSLCDPTTHKDYDTQRDGDDRGSFVSPDAPKTEANTPSLDIKALTDGTLHFLATASNETLGACLAGLGAGTYLILGRVGLVLIGVVGGVVLHATWEGHRGGEKETTGAGESKKRELAADIAQRVLDWRNTRAQERNSHEHDGVYLNLQLYSGKKLDYSDFKPETAAALTELTDAVMRDYVKWWYAPLLPTDDTFPESCRQTLTAFILSISAHLSRKRPADNFLDFVTRSSSFIIILLQELATAVQTSPGDAPTEAVDIYLKMKRDSTLANILDPDYQMKQFSVAAEDILQNYLDPKTYNCIPARTFLHQIVAKLILEMIVVSCSKPEFLNGLIVQLLEDGEPELLSAIDAGVEGSGHIQNVRKSVELPEGPERTSAAERREHKRVMSKAQEAMDDAMREAQLLSQMIAEEDAKRLKEQEMQSASISSLNDDHSESTTQAIATPSSSGSETHGDTDLGNSGLSRQSLSDGAPASPTRVSEESTKEEAKKAFTSFDQLVLPQPPTALIDSPTPADKKPPPLTLHNSTMSIFDDSMPGEKGNIKNKPMAEYLIQIEPKSSHHTGWMTARKYSEFETLHEVLRRIAAITGSAAFSEAHATLPTWKGHTKASLRGELERYLNDAVQYQPLAESEGMKRFLDKELGSGKTPNTGFPGIGWAGQTFDTVGKGMLGALSKAPKEVAGGGKALFGGVSSAIGSVVAPLGGGKKQRDSIASVTNTSSPPLSRTSTRQSRAESTVSELPTHIRSPSTISLVTSLATKRTSIDSLRDPHSPVIDQQPGREAPMERRPSYNPDGDGKRSGMSSRYGSRSNSRAPATREKIEDLSPMMGGDQILNLPPMPSEITDDYSATRSVPDTMQAQKPSRTSTDSAPSLARRPSATSMTSSPMKSPPKNRMSIVSHTPLSEPETTVLIELIFAVINELYTLSSAWTLRRTLLNAAKTYLLRPGNPQLSSITSLVQTTVLDENTSDLGLAYHIRKIRASGLPTEEELKSWPKEMPDEEKEKLRIKARKLLVERGMPQALTSVMGQAASGEALGKVFDCLQDPRVARGVMFGLVLQGLRAITQ</sequence>
<evidence type="ECO:0000256" key="2">
    <source>
        <dbReference type="SAM" id="MobiDB-lite"/>
    </source>
</evidence>
<feature type="compositionally biased region" description="Basic and acidic residues" evidence="2">
    <location>
        <begin position="817"/>
        <end position="833"/>
    </location>
</feature>
<feature type="region of interest" description="Disordered" evidence="2">
    <location>
        <begin position="795"/>
        <end position="928"/>
    </location>
</feature>
<dbReference type="Pfam" id="PF00787">
    <property type="entry name" value="PX"/>
    <property type="match status" value="1"/>
</dbReference>
<proteinExistence type="inferred from homology"/>
<reference evidence="4 5" key="1">
    <citation type="journal article" date="2014" name="PLoS ONE">
        <title>De novo Genome Assembly of the Fungal Plant Pathogen Pyrenophora semeniperda.</title>
        <authorList>
            <person name="Soliai M.M."/>
            <person name="Meyer S.E."/>
            <person name="Udall J.A."/>
            <person name="Elzinga D.E."/>
            <person name="Hermansen R.A."/>
            <person name="Bodily P.M."/>
            <person name="Hart A.A."/>
            <person name="Coleman C.E."/>
        </authorList>
    </citation>
    <scope>NUCLEOTIDE SEQUENCE [LARGE SCALE GENOMIC DNA]</scope>
    <source>
        <strain evidence="4 5">CCB06</strain>
        <tissue evidence="4">Mycelium</tissue>
    </source>
</reference>
<feature type="compositionally biased region" description="Low complexity" evidence="2">
    <location>
        <begin position="753"/>
        <end position="765"/>
    </location>
</feature>
<keyword evidence="5" id="KW-1185">Reference proteome</keyword>
<dbReference type="InterPro" id="IPR036871">
    <property type="entry name" value="PX_dom_sf"/>
</dbReference>
<protein>
    <submittedName>
        <fullName evidence="4">Px domain-containing</fullName>
    </submittedName>
</protein>
<dbReference type="EMBL" id="KE747818">
    <property type="protein sequence ID" value="RMZ69550.1"/>
    <property type="molecule type" value="Genomic_DNA"/>
</dbReference>
<dbReference type="Proteomes" id="UP000265663">
    <property type="component" value="Unassembled WGS sequence"/>
</dbReference>
<feature type="compositionally biased region" description="Low complexity" evidence="2">
    <location>
        <begin position="834"/>
        <end position="847"/>
    </location>
</feature>
<feature type="compositionally biased region" description="Polar residues" evidence="2">
    <location>
        <begin position="881"/>
        <end position="904"/>
    </location>
</feature>
<feature type="region of interest" description="Disordered" evidence="2">
    <location>
        <begin position="737"/>
        <end position="778"/>
    </location>
</feature>
<feature type="compositionally biased region" description="Polar residues" evidence="2">
    <location>
        <begin position="473"/>
        <end position="487"/>
    </location>
</feature>
<dbReference type="PANTHER" id="PTHR22775:SF47">
    <property type="entry name" value="MEIOTICALLY UP-REGULATED GENE 122 PROTEIN"/>
    <property type="match status" value="1"/>
</dbReference>
<feature type="compositionally biased region" description="Polar residues" evidence="2">
    <location>
        <begin position="494"/>
        <end position="505"/>
    </location>
</feature>
<evidence type="ECO:0000313" key="4">
    <source>
        <dbReference type="EMBL" id="RMZ69550.1"/>
    </source>
</evidence>
<dbReference type="Gene3D" id="3.30.1520.10">
    <property type="entry name" value="Phox-like domain"/>
    <property type="match status" value="1"/>
</dbReference>
<feature type="region of interest" description="Disordered" evidence="2">
    <location>
        <begin position="1"/>
        <end position="74"/>
    </location>
</feature>